<dbReference type="Proteomes" id="UP000557872">
    <property type="component" value="Unassembled WGS sequence"/>
</dbReference>
<comment type="caution">
    <text evidence="2">The sequence shown here is derived from an EMBL/GenBank/DDBJ whole genome shotgun (WGS) entry which is preliminary data.</text>
</comment>
<feature type="domain" description="SLA1 homology" evidence="1">
    <location>
        <begin position="22"/>
        <end position="77"/>
    </location>
</feature>
<dbReference type="InterPro" id="IPR007131">
    <property type="entry name" value="SHD1"/>
</dbReference>
<sequence>MKIKSSSLLAGIMVLLASEQMDARTWTSSDGKAIEAEFVRYEGGDKVVIEMNGKEFTVPFSKLSQTDLEWLEQKKKEDAESAVKRAAKAKSMTGRFDNKPIHSRLFTDAKGYFKDSERKKFIRAVGSGNHGGDVNNGSQEEWMARDLVNDTCSIYVPSSYDATEAYGIFLYINHSPNAHINKAWYPIFDEFKMIAVSANKVGNDVSYARRVCLSMDALASVEKDYNIDPNRRVVAGTSGGGHMAMLTAALFPEMFLGAISSAAQSYLPGHFPGLDVGDFKRGERKKNKWLVISGEKDRNHPEILKTSKDWEKARLDYKFLDVPGMGHFPPSAERLPECLEWIGLKKP</sequence>
<dbReference type="Gene3D" id="3.40.50.1820">
    <property type="entry name" value="alpha/beta hydrolase"/>
    <property type="match status" value="1"/>
</dbReference>
<dbReference type="AlphaFoldDB" id="A0A851GIQ9"/>
<dbReference type="Pfam" id="PF03983">
    <property type="entry name" value="SHD1"/>
    <property type="match status" value="1"/>
</dbReference>
<dbReference type="SUPFAM" id="SSF53474">
    <property type="entry name" value="alpha/beta-Hydrolases"/>
    <property type="match status" value="1"/>
</dbReference>
<dbReference type="InterPro" id="IPR000801">
    <property type="entry name" value="Esterase-like"/>
</dbReference>
<dbReference type="GO" id="GO:0008092">
    <property type="term" value="F:cytoskeletal protein binding"/>
    <property type="evidence" value="ECO:0007669"/>
    <property type="project" value="InterPro"/>
</dbReference>
<proteinExistence type="predicted"/>
<dbReference type="Gene3D" id="2.30.30.700">
    <property type="entry name" value="SLA1 homology domain 1"/>
    <property type="match status" value="1"/>
</dbReference>
<dbReference type="RefSeq" id="WP_178932305.1">
    <property type="nucleotide sequence ID" value="NZ_JACBAZ010000003.1"/>
</dbReference>
<organism evidence="2 3">
    <name type="scientific">Oceaniferula marina</name>
    <dbReference type="NCBI Taxonomy" id="2748318"/>
    <lineage>
        <taxon>Bacteria</taxon>
        <taxon>Pseudomonadati</taxon>
        <taxon>Verrucomicrobiota</taxon>
        <taxon>Verrucomicrobiia</taxon>
        <taxon>Verrucomicrobiales</taxon>
        <taxon>Verrucomicrobiaceae</taxon>
        <taxon>Oceaniferula</taxon>
    </lineage>
</organism>
<evidence type="ECO:0000313" key="3">
    <source>
        <dbReference type="Proteomes" id="UP000557872"/>
    </source>
</evidence>
<dbReference type="InterPro" id="IPR029058">
    <property type="entry name" value="AB_hydrolase_fold"/>
</dbReference>
<gene>
    <name evidence="2" type="ORF">HW115_09075</name>
</gene>
<dbReference type="GO" id="GO:0042802">
    <property type="term" value="F:identical protein binding"/>
    <property type="evidence" value="ECO:0007669"/>
    <property type="project" value="InterPro"/>
</dbReference>
<evidence type="ECO:0000259" key="1">
    <source>
        <dbReference type="Pfam" id="PF03983"/>
    </source>
</evidence>
<dbReference type="EMBL" id="JACBAZ010000003">
    <property type="protein sequence ID" value="NWK55761.1"/>
    <property type="molecule type" value="Genomic_DNA"/>
</dbReference>
<dbReference type="GO" id="GO:0030674">
    <property type="term" value="F:protein-macromolecule adaptor activity"/>
    <property type="evidence" value="ECO:0007669"/>
    <property type="project" value="InterPro"/>
</dbReference>
<name>A0A851GIQ9_9BACT</name>
<dbReference type="GO" id="GO:0043130">
    <property type="term" value="F:ubiquitin binding"/>
    <property type="evidence" value="ECO:0007669"/>
    <property type="project" value="InterPro"/>
</dbReference>
<dbReference type="Pfam" id="PF00756">
    <property type="entry name" value="Esterase"/>
    <property type="match status" value="1"/>
</dbReference>
<keyword evidence="3" id="KW-1185">Reference proteome</keyword>
<accession>A0A851GIQ9</accession>
<reference evidence="2 3" key="1">
    <citation type="submission" date="2020-07" db="EMBL/GenBank/DDBJ databases">
        <title>Roseicoccus Jingziensis gen. nov., sp. nov., isolated from coastal seawater.</title>
        <authorList>
            <person name="Feng X."/>
        </authorList>
    </citation>
    <scope>NUCLEOTIDE SEQUENCE [LARGE SCALE GENOMIC DNA]</scope>
    <source>
        <strain evidence="2 3">N1E253</strain>
    </source>
</reference>
<protein>
    <recommendedName>
        <fullName evidence="1">SLA1 homology domain-containing protein</fullName>
    </recommendedName>
</protein>
<evidence type="ECO:0000313" key="2">
    <source>
        <dbReference type="EMBL" id="NWK55761.1"/>
    </source>
</evidence>